<comment type="caution">
    <text evidence="1">The sequence shown here is derived from an EMBL/GenBank/DDBJ whole genome shotgun (WGS) entry which is preliminary data.</text>
</comment>
<name>A0ABD0AI13_9LACO</name>
<dbReference type="EMBL" id="BNHY01000083">
    <property type="protein sequence ID" value="GHN34758.1"/>
    <property type="molecule type" value="Genomic_DNA"/>
</dbReference>
<dbReference type="AlphaFoldDB" id="A0ABD0AI13"/>
<sequence length="43" mass="4912">MKSEEEIARVELDAGLKEVDDGDKNEALAKLAFIFRLEFLGWN</sequence>
<protein>
    <submittedName>
        <fullName evidence="1">Uncharacterized protein</fullName>
    </submittedName>
</protein>
<gene>
    <name evidence="1" type="ORF">ME791_19100</name>
</gene>
<evidence type="ECO:0000313" key="2">
    <source>
        <dbReference type="Proteomes" id="UP001054884"/>
    </source>
</evidence>
<evidence type="ECO:0000313" key="1">
    <source>
        <dbReference type="EMBL" id="GHN34758.1"/>
    </source>
</evidence>
<dbReference type="Proteomes" id="UP001054884">
    <property type="component" value="Unassembled WGS sequence"/>
</dbReference>
<reference evidence="1 2" key="1">
    <citation type="journal article" date="2022" name="J. Dairy Sci.">
        <title>Genetic diversity of Lactobacillus delbrueckii isolated from raw milk in Hokkaido, Japan.</title>
        <authorList>
            <person name="Tsuchihashi H."/>
            <person name="Ichikawa A."/>
            <person name="Takeda M."/>
            <person name="Koizumi A."/>
            <person name="Mizoguchi C."/>
            <person name="Ishida T."/>
            <person name="Kimura K."/>
        </authorList>
    </citation>
    <scope>NUCLEOTIDE SEQUENCE [LARGE SCALE GENOMIC DNA]</scope>
    <source>
        <strain evidence="1 2">ME-791</strain>
    </source>
</reference>
<proteinExistence type="predicted"/>
<accession>A0ABD0AI13</accession>
<organism evidence="1 2">
    <name type="scientific">Lactobacillus delbrueckii</name>
    <dbReference type="NCBI Taxonomy" id="1584"/>
    <lineage>
        <taxon>Bacteria</taxon>
        <taxon>Bacillati</taxon>
        <taxon>Bacillota</taxon>
        <taxon>Bacilli</taxon>
        <taxon>Lactobacillales</taxon>
        <taxon>Lactobacillaceae</taxon>
        <taxon>Lactobacillus</taxon>
    </lineage>
</organism>
<dbReference type="RefSeq" id="WP_269323663.1">
    <property type="nucleotide sequence ID" value="NZ_BNHQ01000045.1"/>
</dbReference>